<dbReference type="NCBIfam" id="TIGR02357">
    <property type="entry name" value="ECF_ThiT_YuaJ"/>
    <property type="match status" value="1"/>
</dbReference>
<keyword evidence="1" id="KW-0812">Transmembrane</keyword>
<feature type="transmembrane region" description="Helical" evidence="1">
    <location>
        <begin position="31"/>
        <end position="49"/>
    </location>
</feature>
<evidence type="ECO:0000313" key="3">
    <source>
        <dbReference type="Proteomes" id="UP000000272"/>
    </source>
</evidence>
<dbReference type="Gene3D" id="1.10.1760.20">
    <property type="match status" value="1"/>
</dbReference>
<accession>D9RYM8</accession>
<keyword evidence="1" id="KW-1133">Transmembrane helix</keyword>
<feature type="transmembrane region" description="Helical" evidence="1">
    <location>
        <begin position="81"/>
        <end position="97"/>
    </location>
</feature>
<reference evidence="2 3" key="1">
    <citation type="journal article" date="2010" name="Stand. Genomic Sci.">
        <title>Complete genome sequence of Thermosediminibacter oceani type strain (JW/IW-1228P).</title>
        <authorList>
            <person name="Pitluck S."/>
            <person name="Yasawong M."/>
            <person name="Munk C."/>
            <person name="Nolan M."/>
            <person name="Lapidus A."/>
            <person name="Lucas S."/>
            <person name="Glavina Del Rio T."/>
            <person name="Tice H."/>
            <person name="Cheng J.F."/>
            <person name="Bruce D."/>
            <person name="Detter C."/>
            <person name="Tapia R."/>
            <person name="Han C."/>
            <person name="Goodwin L."/>
            <person name="Liolios K."/>
            <person name="Ivanova N."/>
            <person name="Mavromatis K."/>
            <person name="Mikhailova N."/>
            <person name="Pati A."/>
            <person name="Chen A."/>
            <person name="Palaniappan K."/>
            <person name="Land M."/>
            <person name="Hauser L."/>
            <person name="Chang Y.J."/>
            <person name="Jeffries C.D."/>
            <person name="Rohde M."/>
            <person name="Spring S."/>
            <person name="Sikorski J."/>
            <person name="Goker M."/>
            <person name="Woyke T."/>
            <person name="Bristow J."/>
            <person name="Eisen J.A."/>
            <person name="Markowitz V."/>
            <person name="Hugenholtz P."/>
            <person name="Kyrpides N.C."/>
            <person name="Klenk H.P."/>
        </authorList>
    </citation>
    <scope>NUCLEOTIDE SEQUENCE [LARGE SCALE GENOMIC DNA]</scope>
    <source>
        <strain evidence="3">ATCC BAA-1034 / DSM 16646 / JW/IW-1228P</strain>
    </source>
</reference>
<dbReference type="AlphaFoldDB" id="D9RYM8"/>
<feature type="transmembrane region" description="Helical" evidence="1">
    <location>
        <begin position="140"/>
        <end position="161"/>
    </location>
</feature>
<dbReference type="STRING" id="555079.Toce_1717"/>
<keyword evidence="1" id="KW-0472">Membrane</keyword>
<dbReference type="GO" id="GO:0005886">
    <property type="term" value="C:plasma membrane"/>
    <property type="evidence" value="ECO:0007669"/>
    <property type="project" value="InterPro"/>
</dbReference>
<dbReference type="RefSeq" id="WP_013276474.1">
    <property type="nucleotide sequence ID" value="NC_014377.1"/>
</dbReference>
<proteinExistence type="predicted"/>
<name>D9RYM8_THEOJ</name>
<feature type="transmembrane region" description="Helical" evidence="1">
    <location>
        <begin position="56"/>
        <end position="75"/>
    </location>
</feature>
<dbReference type="HOGENOM" id="CLU_090959_2_1_9"/>
<evidence type="ECO:0000256" key="1">
    <source>
        <dbReference type="SAM" id="Phobius"/>
    </source>
</evidence>
<evidence type="ECO:0000313" key="2">
    <source>
        <dbReference type="EMBL" id="ADL08452.1"/>
    </source>
</evidence>
<feature type="transmembrane region" description="Helical" evidence="1">
    <location>
        <begin position="7"/>
        <end position="25"/>
    </location>
</feature>
<dbReference type="Pfam" id="PF09515">
    <property type="entry name" value="Thia_YuaJ"/>
    <property type="match status" value="1"/>
</dbReference>
<protein>
    <submittedName>
        <fullName evidence="2">Proton-coupled thiamine transporter YuaJ</fullName>
    </submittedName>
</protein>
<keyword evidence="3" id="KW-1185">Reference proteome</keyword>
<dbReference type="eggNOG" id="COG3859">
    <property type="taxonomic scope" value="Bacteria"/>
</dbReference>
<dbReference type="OrthoDB" id="9795813at2"/>
<dbReference type="Proteomes" id="UP000000272">
    <property type="component" value="Chromosome"/>
</dbReference>
<dbReference type="EMBL" id="CP002131">
    <property type="protein sequence ID" value="ADL08452.1"/>
    <property type="molecule type" value="Genomic_DNA"/>
</dbReference>
<gene>
    <name evidence="2" type="ordered locus">Toce_1717</name>
</gene>
<dbReference type="InterPro" id="IPR012651">
    <property type="entry name" value="Thia_Transptr_ThiT"/>
</dbReference>
<feature type="transmembrane region" description="Helical" evidence="1">
    <location>
        <begin position="109"/>
        <end position="128"/>
    </location>
</feature>
<dbReference type="KEGG" id="toc:Toce_1717"/>
<dbReference type="GO" id="GO:0015234">
    <property type="term" value="F:thiamine transmembrane transporter activity"/>
    <property type="evidence" value="ECO:0007669"/>
    <property type="project" value="InterPro"/>
</dbReference>
<organism evidence="2 3">
    <name type="scientific">Thermosediminibacter oceani (strain ATCC BAA-1034 / DSM 16646 / JW/IW-1228P)</name>
    <dbReference type="NCBI Taxonomy" id="555079"/>
    <lineage>
        <taxon>Bacteria</taxon>
        <taxon>Bacillati</taxon>
        <taxon>Bacillota</taxon>
        <taxon>Clostridia</taxon>
        <taxon>Thermosediminibacterales</taxon>
        <taxon>Thermosediminibacteraceae</taxon>
        <taxon>Thermosediminibacter</taxon>
    </lineage>
</organism>
<sequence>MRRQNLSAFIEGALMIGIATILSFFKVFQAPYGGSVTLGSMVPIILYSVRHGASRGFFAGTVYGLLQLMIEPFIVHPVQVILDYPLAFGMLGFAGLFGRRIYLGIPVGILGRFLSHLLSGVIFFYSYAPEGMSPLVYSVLYNGGYLLPELVISLLVLRFVLYRFIRKDEGCGVSD</sequence>